<dbReference type="Pfam" id="PF07872">
    <property type="entry name" value="DUF1659"/>
    <property type="match status" value="1"/>
</dbReference>
<dbReference type="InterPro" id="IPR012454">
    <property type="entry name" value="DUF1659"/>
</dbReference>
<evidence type="ECO:0000313" key="2">
    <source>
        <dbReference type="EMBL" id="AZU62597.1"/>
    </source>
</evidence>
<gene>
    <name evidence="2" type="ORF">CHR53_15725</name>
</gene>
<dbReference type="STRING" id="1193713.GCA_001636315_05570"/>
<sequence length="73" mass="7991">MAQAVLTGSKLRLVFQVGMDEEGKPILKSKTFNNIKMESTTDQLFQAATAISSLTNGMLNNLERNDSSEILAE</sequence>
<dbReference type="RefSeq" id="WP_127487367.1">
    <property type="nucleotide sequence ID" value="NZ_CP022572.1"/>
</dbReference>
<reference evidence="2 3" key="1">
    <citation type="submission" date="2017-07" db="EMBL/GenBank/DDBJ databases">
        <title>The complete genome sequence of Bacillus mesonae strain H20-5, an efficient strain improving plant abiotic stress resistance.</title>
        <authorList>
            <person name="Kim S.Y."/>
            <person name="Song H."/>
            <person name="Sang M.K."/>
            <person name="Weon H.-Y."/>
            <person name="Song J."/>
        </authorList>
    </citation>
    <scope>NUCLEOTIDE SEQUENCE [LARGE SCALE GENOMIC DNA]</scope>
    <source>
        <strain evidence="2 3">H20-5</strain>
    </source>
</reference>
<accession>A0A3Q9QUI9</accession>
<keyword evidence="3" id="KW-1185">Reference proteome</keyword>
<dbReference type="EMBL" id="CP022572">
    <property type="protein sequence ID" value="AZU62597.1"/>
    <property type="molecule type" value="Genomic_DNA"/>
</dbReference>
<dbReference type="KEGG" id="nmk:CHR53_15725"/>
<name>A0A3Q9QUI9_9BACI</name>
<protein>
    <recommendedName>
        <fullName evidence="1">DUF1659 domain-containing protein</fullName>
    </recommendedName>
</protein>
<dbReference type="OrthoDB" id="48766at2"/>
<evidence type="ECO:0000313" key="3">
    <source>
        <dbReference type="Proteomes" id="UP000282892"/>
    </source>
</evidence>
<proteinExistence type="predicted"/>
<evidence type="ECO:0000259" key="1">
    <source>
        <dbReference type="Pfam" id="PF07872"/>
    </source>
</evidence>
<dbReference type="Proteomes" id="UP000282892">
    <property type="component" value="Chromosome"/>
</dbReference>
<organism evidence="2 3">
    <name type="scientific">Neobacillus mesonae</name>
    <dbReference type="NCBI Taxonomy" id="1193713"/>
    <lineage>
        <taxon>Bacteria</taxon>
        <taxon>Bacillati</taxon>
        <taxon>Bacillota</taxon>
        <taxon>Bacilli</taxon>
        <taxon>Bacillales</taxon>
        <taxon>Bacillaceae</taxon>
        <taxon>Neobacillus</taxon>
    </lineage>
</organism>
<feature type="domain" description="DUF1659" evidence="1">
    <location>
        <begin position="3"/>
        <end position="71"/>
    </location>
</feature>
<dbReference type="AlphaFoldDB" id="A0A3Q9QUI9"/>